<gene>
    <name evidence="1" type="ORF">BIY41_10630</name>
</gene>
<protein>
    <recommendedName>
        <fullName evidence="3">Secreted protein</fullName>
    </recommendedName>
</protein>
<accession>A0AAX0I2Z0</accession>
<name>A0AAX0I2Z0_XANCG</name>
<organism evidence="1 2">
    <name type="scientific">Xanthomonas campestris pv. glycines</name>
    <dbReference type="NCBI Taxonomy" id="473421"/>
    <lineage>
        <taxon>Bacteria</taxon>
        <taxon>Pseudomonadati</taxon>
        <taxon>Pseudomonadota</taxon>
        <taxon>Gammaproteobacteria</taxon>
        <taxon>Lysobacterales</taxon>
        <taxon>Lysobacteraceae</taxon>
        <taxon>Xanthomonas</taxon>
    </lineage>
</organism>
<evidence type="ECO:0008006" key="3">
    <source>
        <dbReference type="Google" id="ProtNLM"/>
    </source>
</evidence>
<sequence length="87" mass="9148">MSKLPPLIPLVVVDVASPLLLPMPAAVPVLPVWKFCHDQFAPLLTVGQLQLASSGHSRFQQGAVLRHAIGVVAQIAAAGELGDLVQH</sequence>
<proteinExistence type="predicted"/>
<evidence type="ECO:0000313" key="1">
    <source>
        <dbReference type="EMBL" id="OEY91000.1"/>
    </source>
</evidence>
<reference evidence="1 2" key="1">
    <citation type="submission" date="2016-09" db="EMBL/GenBank/DDBJ databases">
        <authorList>
            <person name="Wen S.-F."/>
            <person name="Lo A.-C."/>
            <person name="Lin C.-J."/>
            <person name="Tseng T.-T."/>
        </authorList>
    </citation>
    <scope>NUCLEOTIDE SEQUENCE [LARGE SCALE GENOMIC DNA]</scope>
    <source>
        <strain evidence="1 2">12609</strain>
    </source>
</reference>
<dbReference type="EMBL" id="MKCQ01000003">
    <property type="protein sequence ID" value="OEY91000.1"/>
    <property type="molecule type" value="Genomic_DNA"/>
</dbReference>
<comment type="caution">
    <text evidence="1">The sequence shown here is derived from an EMBL/GenBank/DDBJ whole genome shotgun (WGS) entry which is preliminary data.</text>
</comment>
<dbReference type="AlphaFoldDB" id="A0AAX0I2Z0"/>
<dbReference type="Proteomes" id="UP000175852">
    <property type="component" value="Unassembled WGS sequence"/>
</dbReference>
<evidence type="ECO:0000313" key="2">
    <source>
        <dbReference type="Proteomes" id="UP000175852"/>
    </source>
</evidence>